<keyword evidence="2" id="KW-1185">Reference proteome</keyword>
<sequence length="67" mass="7642">MNYIFEIILLAIIVIVPIIVIWHRGNLAQSGQKRAGIRGEKFTSKLIRETLRNDDTLLCNVSISFND</sequence>
<dbReference type="OrthoDB" id="9776650at2"/>
<dbReference type="RefSeq" id="WP_106056804.1">
    <property type="nucleotide sequence ID" value="NZ_CAURSC010000002.1"/>
</dbReference>
<name>A0A2S0L368_9FIRM</name>
<accession>A0A2S0L368</accession>
<dbReference type="AlphaFoldDB" id="A0A2S0L368"/>
<proteinExistence type="predicted"/>
<dbReference type="EMBL" id="CP027228">
    <property type="protein sequence ID" value="AVM47738.1"/>
    <property type="molecule type" value="Genomic_DNA"/>
</dbReference>
<evidence type="ECO:0000313" key="1">
    <source>
        <dbReference type="EMBL" id="AVM47738.1"/>
    </source>
</evidence>
<dbReference type="KEGG" id="mdv:C5Q96_02250"/>
<reference evidence="2" key="1">
    <citation type="submission" date="2018-02" db="EMBL/GenBank/DDBJ databases">
        <authorList>
            <person name="Holder M.E."/>
            <person name="Ajami N.J."/>
            <person name="Petrosino J.F."/>
        </authorList>
    </citation>
    <scope>NUCLEOTIDE SEQUENCE [LARGE SCALE GENOMIC DNA]</scope>
    <source>
        <strain evidence="2">CCUG 47132</strain>
    </source>
</reference>
<dbReference type="Proteomes" id="UP000237883">
    <property type="component" value="Chromosome"/>
</dbReference>
<protein>
    <submittedName>
        <fullName evidence="1">Uncharacterized protein</fullName>
    </submittedName>
</protein>
<dbReference type="GeneID" id="78391075"/>
<gene>
    <name evidence="1" type="ORF">C5Q96_02250</name>
</gene>
<organism evidence="1 2">
    <name type="scientific">Mogibacterium diversum</name>
    <dbReference type="NCBI Taxonomy" id="114527"/>
    <lineage>
        <taxon>Bacteria</taxon>
        <taxon>Bacillati</taxon>
        <taxon>Bacillota</taxon>
        <taxon>Clostridia</taxon>
        <taxon>Peptostreptococcales</taxon>
        <taxon>Anaerovoracaceae</taxon>
        <taxon>Mogibacterium</taxon>
    </lineage>
</organism>
<evidence type="ECO:0000313" key="2">
    <source>
        <dbReference type="Proteomes" id="UP000237883"/>
    </source>
</evidence>